<keyword evidence="5" id="KW-1015">Disulfide bond</keyword>
<dbReference type="Proteomes" id="UP000574967">
    <property type="component" value="Unassembled WGS sequence"/>
</dbReference>
<evidence type="ECO:0000313" key="7">
    <source>
        <dbReference type="EMBL" id="NWV93731.1"/>
    </source>
</evidence>
<evidence type="ECO:0000256" key="2">
    <source>
        <dbReference type="ARBA" id="ARBA00006999"/>
    </source>
</evidence>
<reference evidence="7 8" key="1">
    <citation type="submission" date="2019-09" db="EMBL/GenBank/DDBJ databases">
        <title>Bird 10,000 Genomes (B10K) Project - Family phase.</title>
        <authorList>
            <person name="Zhang G."/>
        </authorList>
    </citation>
    <scope>NUCLEOTIDE SEQUENCE [LARGE SCALE GENOMIC DNA]</scope>
    <source>
        <strain evidence="7">B10K-DU-029-43</strain>
        <tissue evidence="7">Heart</tissue>
    </source>
</reference>
<accession>A0A7K6J273</accession>
<feature type="non-terminal residue" evidence="7">
    <location>
        <position position="1"/>
    </location>
</feature>
<dbReference type="Pfam" id="PF06607">
    <property type="entry name" value="Prokineticin"/>
    <property type="match status" value="1"/>
</dbReference>
<dbReference type="SUPFAM" id="SSF57190">
    <property type="entry name" value="Colipase-like"/>
    <property type="match status" value="2"/>
</dbReference>
<evidence type="ECO:0000256" key="5">
    <source>
        <dbReference type="ARBA" id="ARBA00023157"/>
    </source>
</evidence>
<dbReference type="Gene3D" id="2.10.80.10">
    <property type="entry name" value="Lipase, subunit A"/>
    <property type="match status" value="1"/>
</dbReference>
<name>A0A7K6J273_9CORV</name>
<proteinExistence type="inferred from homology"/>
<dbReference type="GO" id="GO:0005576">
    <property type="term" value="C:extracellular region"/>
    <property type="evidence" value="ECO:0007669"/>
    <property type="project" value="UniProtKB-SubCell"/>
</dbReference>
<evidence type="ECO:0000256" key="1">
    <source>
        <dbReference type="ARBA" id="ARBA00004613"/>
    </source>
</evidence>
<protein>
    <submittedName>
        <fullName evidence="7">PROK1 protein</fullName>
    </submittedName>
</protein>
<comment type="subcellular location">
    <subcellularLocation>
        <location evidence="1">Secreted</location>
    </subcellularLocation>
</comment>
<keyword evidence="3" id="KW-0964">Secreted</keyword>
<dbReference type="PANTHER" id="PTHR18821">
    <property type="entry name" value="PROKINETICIN"/>
    <property type="match status" value="1"/>
</dbReference>
<dbReference type="GO" id="GO:0001935">
    <property type="term" value="P:endothelial cell proliferation"/>
    <property type="evidence" value="ECO:0007669"/>
    <property type="project" value="TreeGrafter"/>
</dbReference>
<organism evidence="7 8">
    <name type="scientific">Machaerirhynchus nigripectus</name>
    <dbReference type="NCBI Taxonomy" id="1160894"/>
    <lineage>
        <taxon>Eukaryota</taxon>
        <taxon>Metazoa</taxon>
        <taxon>Chordata</taxon>
        <taxon>Craniata</taxon>
        <taxon>Vertebrata</taxon>
        <taxon>Euteleostomi</taxon>
        <taxon>Archelosauria</taxon>
        <taxon>Archosauria</taxon>
        <taxon>Dinosauria</taxon>
        <taxon>Saurischia</taxon>
        <taxon>Theropoda</taxon>
        <taxon>Coelurosauria</taxon>
        <taxon>Aves</taxon>
        <taxon>Neognathae</taxon>
        <taxon>Neoaves</taxon>
        <taxon>Telluraves</taxon>
        <taxon>Australaves</taxon>
        <taxon>Passeriformes</taxon>
        <taxon>Corvoidea</taxon>
        <taxon>Dicruridae</taxon>
        <taxon>Machaerirhynchus</taxon>
    </lineage>
</organism>
<comment type="similarity">
    <text evidence="2">Belongs to the AVIT (prokineticin) family.</text>
</comment>
<dbReference type="InterPro" id="IPR023569">
    <property type="entry name" value="Prokineticin_domain"/>
</dbReference>
<dbReference type="InterPro" id="IPR009523">
    <property type="entry name" value="Prokineticin"/>
</dbReference>
<evidence type="ECO:0000256" key="4">
    <source>
        <dbReference type="ARBA" id="ARBA00022729"/>
    </source>
</evidence>
<sequence>ACEPDPQCGSGSCCAGSLWLRGLRVCTPLGQEGDECHPFSHKEALIPLIISWAVTPRLSRCSPHVPFLGKCQHHSCPCLPNLLRSRVLDSRYRCSVDFKNIHF</sequence>
<evidence type="ECO:0000259" key="6">
    <source>
        <dbReference type="Pfam" id="PF06607"/>
    </source>
</evidence>
<comment type="caution">
    <text evidence="7">The sequence shown here is derived from an EMBL/GenBank/DDBJ whole genome shotgun (WGS) entry which is preliminary data.</text>
</comment>
<evidence type="ECO:0000313" key="8">
    <source>
        <dbReference type="Proteomes" id="UP000574967"/>
    </source>
</evidence>
<dbReference type="PANTHER" id="PTHR18821:SF7">
    <property type="entry name" value="PROKINETICIN-1"/>
    <property type="match status" value="1"/>
</dbReference>
<keyword evidence="4" id="KW-0732">Signal</keyword>
<dbReference type="EMBL" id="VZRQ01005614">
    <property type="protein sequence ID" value="NWV93731.1"/>
    <property type="molecule type" value="Genomic_DNA"/>
</dbReference>
<feature type="non-terminal residue" evidence="7">
    <location>
        <position position="103"/>
    </location>
</feature>
<dbReference type="AlphaFoldDB" id="A0A7K6J273"/>
<keyword evidence="8" id="KW-1185">Reference proteome</keyword>
<gene>
    <name evidence="7" type="primary">Prok1</name>
    <name evidence="7" type="ORF">MACNIG_R08322</name>
</gene>
<feature type="domain" description="Prokineticin" evidence="6">
    <location>
        <begin position="1"/>
        <end position="95"/>
    </location>
</feature>
<evidence type="ECO:0000256" key="3">
    <source>
        <dbReference type="ARBA" id="ARBA00022525"/>
    </source>
</evidence>